<reference evidence="7" key="2">
    <citation type="submission" date="2022-02" db="EMBL/GenBank/DDBJ databases">
        <authorList>
            <person name="Elcheninov A.G."/>
            <person name="Sorokin D.Y."/>
            <person name="Kublanov I.V."/>
        </authorList>
    </citation>
    <scope>NUCLEOTIDE SEQUENCE</scope>
    <source>
        <strain evidence="7">AArc-St2</strain>
    </source>
</reference>
<evidence type="ECO:0000256" key="1">
    <source>
        <dbReference type="ARBA" id="ARBA00004141"/>
    </source>
</evidence>
<feature type="transmembrane region" description="Helical" evidence="5">
    <location>
        <begin position="480"/>
        <end position="502"/>
    </location>
</feature>
<keyword evidence="4 5" id="KW-0472">Membrane</keyword>
<feature type="transmembrane region" description="Helical" evidence="5">
    <location>
        <begin position="358"/>
        <end position="379"/>
    </location>
</feature>
<dbReference type="PANTHER" id="PTHR22773">
    <property type="entry name" value="NADH DEHYDROGENASE"/>
    <property type="match status" value="1"/>
</dbReference>
<accession>A0AAE3FXW6</accession>
<feature type="transmembrane region" description="Helical" evidence="5">
    <location>
        <begin position="260"/>
        <end position="282"/>
    </location>
</feature>
<keyword evidence="3 5" id="KW-1133">Transmembrane helix</keyword>
<feature type="domain" description="NADH:quinone oxidoreductase/Mrp antiporter transmembrane" evidence="6">
    <location>
        <begin position="143"/>
        <end position="450"/>
    </location>
</feature>
<evidence type="ECO:0000256" key="2">
    <source>
        <dbReference type="ARBA" id="ARBA00022692"/>
    </source>
</evidence>
<dbReference type="InterPro" id="IPR010096">
    <property type="entry name" value="NADH-Q_OxRdtase_suN/2"/>
</dbReference>
<evidence type="ECO:0000256" key="4">
    <source>
        <dbReference type="ARBA" id="ARBA00023136"/>
    </source>
</evidence>
<feature type="transmembrane region" description="Helical" evidence="5">
    <location>
        <begin position="124"/>
        <end position="143"/>
    </location>
</feature>
<proteinExistence type="inferred from homology"/>
<keyword evidence="2 5" id="KW-0812">Transmembrane</keyword>
<organism evidence="7 8">
    <name type="scientific">Natronocalculus amylovorans</name>
    <dbReference type="NCBI Taxonomy" id="2917812"/>
    <lineage>
        <taxon>Archaea</taxon>
        <taxon>Methanobacteriati</taxon>
        <taxon>Methanobacteriota</taxon>
        <taxon>Stenosarchaea group</taxon>
        <taxon>Halobacteria</taxon>
        <taxon>Halobacteriales</taxon>
        <taxon>Haloferacaceae</taxon>
        <taxon>Natronocalculus</taxon>
    </lineage>
</organism>
<feature type="transmembrane region" description="Helical" evidence="5">
    <location>
        <begin position="180"/>
        <end position="207"/>
    </location>
</feature>
<dbReference type="Pfam" id="PF00361">
    <property type="entry name" value="Proton_antipo_M"/>
    <property type="match status" value="1"/>
</dbReference>
<keyword evidence="8" id="KW-1185">Reference proteome</keyword>
<dbReference type="Proteomes" id="UP001203207">
    <property type="component" value="Unassembled WGS sequence"/>
</dbReference>
<comment type="caution">
    <text evidence="7">The sequence shown here is derived from an EMBL/GenBank/DDBJ whole genome shotgun (WGS) entry which is preliminary data.</text>
</comment>
<evidence type="ECO:0000259" key="6">
    <source>
        <dbReference type="Pfam" id="PF00361"/>
    </source>
</evidence>
<evidence type="ECO:0000313" key="7">
    <source>
        <dbReference type="EMBL" id="MCL9817592.1"/>
    </source>
</evidence>
<protein>
    <submittedName>
        <fullName evidence="7">NADH-quinone oxidoreductase subunit N</fullName>
    </submittedName>
</protein>
<feature type="transmembrane region" description="Helical" evidence="5">
    <location>
        <begin position="20"/>
        <end position="41"/>
    </location>
</feature>
<feature type="transmembrane region" description="Helical" evidence="5">
    <location>
        <begin position="149"/>
        <end position="168"/>
    </location>
</feature>
<dbReference type="InterPro" id="IPR001750">
    <property type="entry name" value="ND/Mrp_TM"/>
</dbReference>
<dbReference type="GO" id="GO:0042773">
    <property type="term" value="P:ATP synthesis coupled electron transport"/>
    <property type="evidence" value="ECO:0007669"/>
    <property type="project" value="InterPro"/>
</dbReference>
<dbReference type="HAMAP" id="MF_00445">
    <property type="entry name" value="NDH1_NuoN_1"/>
    <property type="match status" value="1"/>
</dbReference>
<dbReference type="GO" id="GO:0008137">
    <property type="term" value="F:NADH dehydrogenase (ubiquinone) activity"/>
    <property type="evidence" value="ECO:0007669"/>
    <property type="project" value="InterPro"/>
</dbReference>
<dbReference type="GO" id="GO:0016020">
    <property type="term" value="C:membrane"/>
    <property type="evidence" value="ECO:0007669"/>
    <property type="project" value="UniProtKB-SubCell"/>
</dbReference>
<dbReference type="RefSeq" id="WP_250584803.1">
    <property type="nucleotide sequence ID" value="NZ_JAKRVX010000004.1"/>
</dbReference>
<feature type="transmembrane region" description="Helical" evidence="5">
    <location>
        <begin position="48"/>
        <end position="69"/>
    </location>
</feature>
<reference evidence="7" key="1">
    <citation type="journal article" date="2022" name="Syst. Appl. Microbiol.">
        <title>Natronocalculus amylovorans gen. nov., sp. nov., and Natranaeroarchaeum aerophilus sp. nov., dominant culturable amylolytic natronoarchaea from hypersaline soda lakes in southwestern Siberia.</title>
        <authorList>
            <person name="Sorokin D.Y."/>
            <person name="Elcheninov A.G."/>
            <person name="Khizhniak T.V."/>
            <person name="Koenen M."/>
            <person name="Bale N.J."/>
            <person name="Damste J.S.S."/>
            <person name="Kublanov I.V."/>
        </authorList>
    </citation>
    <scope>NUCLEOTIDE SEQUENCE</scope>
    <source>
        <strain evidence="7">AArc-St2</strain>
    </source>
</reference>
<evidence type="ECO:0000256" key="5">
    <source>
        <dbReference type="SAM" id="Phobius"/>
    </source>
</evidence>
<feature type="transmembrane region" description="Helical" evidence="5">
    <location>
        <begin position="326"/>
        <end position="346"/>
    </location>
</feature>
<dbReference type="EMBL" id="JAKRVX010000004">
    <property type="protein sequence ID" value="MCL9817592.1"/>
    <property type="molecule type" value="Genomic_DNA"/>
</dbReference>
<feature type="transmembrane region" description="Helical" evidence="5">
    <location>
        <begin position="435"/>
        <end position="454"/>
    </location>
</feature>
<feature type="transmembrane region" description="Helical" evidence="5">
    <location>
        <begin position="294"/>
        <end position="314"/>
    </location>
</feature>
<comment type="subcellular location">
    <subcellularLocation>
        <location evidence="1">Membrane</location>
        <topology evidence="1">Multi-pass membrane protein</topology>
    </subcellularLocation>
</comment>
<sequence>MDPTVVTTAALQSQLPEWTALGPVIVLGLTGLLLLTIDAIWPKRNANTTYAIVSAAGAIIALGITVWYLVAGTGQETHGGAITLFSEAIVVDGMALFFTAIFTSVAALVIVASHDYLKGHENSAEFYSLLMFATTGMALMAVSNSLVTVFVSLEMASLPSYALVGFLKKDRGSVEASLKYFLIGALSSAVFLFGISLIYAVTGSLLLTEISAQFADGGVAGFAGVAGIGVLMIAGGFAYKTASVPFHFWAPEAYEGAPAPVSAFLSSASKAAGFVVAFRVFAEAFMPLLEVTPAIDWALAFAVLAVLTMVVGNFAAATQENVKRMLAYSSIGHAGYALIGLAALTAGGPHNGDVMGAAMAHLLIYGFMNTGAFLFIAMVEYWGVGRTFEDYAGLSQKAPLACVAMAVFMFSLAGLPVFGGFFSKYALFASAVSAGFWWLAAVGAVTSALSLYYYSRVVKAIWIEEPNGNLDVIESKPTGLYAAIIFAAVATVLLLPGFPIALETAEAAASALFA</sequence>
<name>A0AAE3FXW6_9EURY</name>
<dbReference type="PRINTS" id="PR01434">
    <property type="entry name" value="NADHDHGNASE5"/>
</dbReference>
<gene>
    <name evidence="7" type="ORF">AArcSt2_11610</name>
</gene>
<dbReference type="AlphaFoldDB" id="A0AAE3FXW6"/>
<evidence type="ECO:0000256" key="3">
    <source>
        <dbReference type="ARBA" id="ARBA00022989"/>
    </source>
</evidence>
<feature type="transmembrane region" description="Helical" evidence="5">
    <location>
        <begin position="219"/>
        <end position="239"/>
    </location>
</feature>
<feature type="transmembrane region" description="Helical" evidence="5">
    <location>
        <begin position="89"/>
        <end position="112"/>
    </location>
</feature>
<feature type="transmembrane region" description="Helical" evidence="5">
    <location>
        <begin position="400"/>
        <end position="423"/>
    </location>
</feature>
<dbReference type="NCBIfam" id="TIGR01770">
    <property type="entry name" value="NDH_I_N"/>
    <property type="match status" value="1"/>
</dbReference>
<evidence type="ECO:0000313" key="8">
    <source>
        <dbReference type="Proteomes" id="UP001203207"/>
    </source>
</evidence>